<evidence type="ECO:0000256" key="1">
    <source>
        <dbReference type="SAM" id="MobiDB-lite"/>
    </source>
</evidence>
<organism evidence="3 4">
    <name type="scientific">Pristionchus fissidentatus</name>
    <dbReference type="NCBI Taxonomy" id="1538716"/>
    <lineage>
        <taxon>Eukaryota</taxon>
        <taxon>Metazoa</taxon>
        <taxon>Ecdysozoa</taxon>
        <taxon>Nematoda</taxon>
        <taxon>Chromadorea</taxon>
        <taxon>Rhabditida</taxon>
        <taxon>Rhabditina</taxon>
        <taxon>Diplogasteromorpha</taxon>
        <taxon>Diplogasteroidea</taxon>
        <taxon>Neodiplogasteridae</taxon>
        <taxon>Pristionchus</taxon>
    </lineage>
</organism>
<comment type="caution">
    <text evidence="3">The sequence shown here is derived from an EMBL/GenBank/DDBJ whole genome shotgun (WGS) entry which is preliminary data.</text>
</comment>
<dbReference type="AlphaFoldDB" id="A0AAV5UU73"/>
<name>A0AAV5UU73_9BILA</name>
<evidence type="ECO:0000313" key="3">
    <source>
        <dbReference type="EMBL" id="GMT09715.1"/>
    </source>
</evidence>
<reference evidence="3" key="1">
    <citation type="submission" date="2023-10" db="EMBL/GenBank/DDBJ databases">
        <title>Genome assembly of Pristionchus species.</title>
        <authorList>
            <person name="Yoshida K."/>
            <person name="Sommer R.J."/>
        </authorList>
    </citation>
    <scope>NUCLEOTIDE SEQUENCE</scope>
    <source>
        <strain evidence="3">RS5133</strain>
    </source>
</reference>
<feature type="transmembrane region" description="Helical" evidence="2">
    <location>
        <begin position="195"/>
        <end position="219"/>
    </location>
</feature>
<keyword evidence="4" id="KW-1185">Reference proteome</keyword>
<feature type="compositionally biased region" description="Basic and acidic residues" evidence="1">
    <location>
        <begin position="246"/>
        <end position="264"/>
    </location>
</feature>
<feature type="non-terminal residue" evidence="3">
    <location>
        <position position="1"/>
    </location>
</feature>
<keyword evidence="2" id="KW-1133">Transmembrane helix</keyword>
<accession>A0AAV5UU73</accession>
<dbReference type="EMBL" id="BTSY01000001">
    <property type="protein sequence ID" value="GMT09715.1"/>
    <property type="molecule type" value="Genomic_DNA"/>
</dbReference>
<evidence type="ECO:0000313" key="4">
    <source>
        <dbReference type="Proteomes" id="UP001432322"/>
    </source>
</evidence>
<keyword evidence="2" id="KW-0472">Membrane</keyword>
<gene>
    <name evidence="3" type="ORF">PFISCL1PPCAC_1012</name>
</gene>
<sequence length="658" mass="74132">KHEITGKATIYCVEKLCRKCVAPVARDACAGCTDAVFAAATSNADSCATLTCPKDRFTLDGSHILEGKAECTASTSNQSKFVWSVGGTELTKAACLDKIDCTKPPQFPCNDDKTCSDEVHPLGTDTLTCAGEYLVGYVTPSGRHNTTKLTCDTTRGKYKPEGASDGVEIKYVFCMVKIAPTQELTSAAGFLSDPIAVVALILVLLIVAAIGGGLAYYFLVYKKKKAAEAAKVKTAKTSSGQSTGNDDNKKSKQSKREKSKSSLREKVKLKNYDTWDDKIFAKKILPHFHSAKPESKLRWLRQKFHRFNAYNTAMNAPESGTIKQYWQLVKQSIDDRSEDATMWTELFRIAVLINFVCPDKDQLHARVLLPFETYMHQFVNDNGIRRKKNETRETGAMRLAAMEILLHCNNKDLIGLLRKEEFSDEMEVPLRKIVAACFCYEGGKYAKQVETHYAVFLDLDGNMPDPLVTEGWGAFHQHCIYGIATTRIEPNVVPTQVPFYEAIYEAEQPPRPPEDRRLFSPVDWVFAYRGAFLHNDTTKIAFQKFRKYNLNSFNHIEVMLKQKCEDKDDRARMRVTFQQAVKECTQMFADLVVGEDEFVKFKPHLDPVLVFIGEVAQEEEVLSEELVREKAISIGNMLRDKNFTKDCIETIDAMTMPR</sequence>
<keyword evidence="2" id="KW-0812">Transmembrane</keyword>
<dbReference type="Proteomes" id="UP001432322">
    <property type="component" value="Unassembled WGS sequence"/>
</dbReference>
<protein>
    <submittedName>
        <fullName evidence="3">Uncharacterized protein</fullName>
    </submittedName>
</protein>
<proteinExistence type="predicted"/>
<evidence type="ECO:0000256" key="2">
    <source>
        <dbReference type="SAM" id="Phobius"/>
    </source>
</evidence>
<feature type="region of interest" description="Disordered" evidence="1">
    <location>
        <begin position="232"/>
        <end position="264"/>
    </location>
</feature>